<dbReference type="PROSITE" id="PS51061">
    <property type="entry name" value="R3H"/>
    <property type="match status" value="1"/>
</dbReference>
<dbReference type="FunFam" id="3.30.70.330:FF:000183">
    <property type="entry name" value="R3H domain containing protein"/>
    <property type="match status" value="1"/>
</dbReference>
<feature type="region of interest" description="Disordered" evidence="14">
    <location>
        <begin position="90"/>
        <end position="113"/>
    </location>
</feature>
<feature type="region of interest" description="Disordered" evidence="14">
    <location>
        <begin position="449"/>
        <end position="497"/>
    </location>
</feature>
<evidence type="ECO:0000313" key="18">
    <source>
        <dbReference type="Proteomes" id="UP000054321"/>
    </source>
</evidence>
<evidence type="ECO:0000313" key="17">
    <source>
        <dbReference type="EMBL" id="KIM99035.1"/>
    </source>
</evidence>
<dbReference type="Pfam" id="PF00076">
    <property type="entry name" value="RRM_1"/>
    <property type="match status" value="1"/>
</dbReference>
<evidence type="ECO:0000259" key="16">
    <source>
        <dbReference type="PROSITE" id="PS51061"/>
    </source>
</evidence>
<dbReference type="InterPro" id="IPR034069">
    <property type="entry name" value="R3H_Cip2"/>
</dbReference>
<dbReference type="InterPro" id="IPR001374">
    <property type="entry name" value="R3H_dom"/>
</dbReference>
<dbReference type="PANTHER" id="PTHR23003">
    <property type="entry name" value="RNA RECOGNITION MOTIF RRM DOMAIN CONTAINING PROTEIN"/>
    <property type="match status" value="1"/>
</dbReference>
<reference evidence="18" key="2">
    <citation type="submission" date="2015-01" db="EMBL/GenBank/DDBJ databases">
        <title>Evolutionary Origins and Diversification of the Mycorrhizal Mutualists.</title>
        <authorList>
            <consortium name="DOE Joint Genome Institute"/>
            <consortium name="Mycorrhizal Genomics Consortium"/>
            <person name="Kohler A."/>
            <person name="Kuo A."/>
            <person name="Nagy L.G."/>
            <person name="Floudas D."/>
            <person name="Copeland A."/>
            <person name="Barry K.W."/>
            <person name="Cichocki N."/>
            <person name="Veneault-Fourrey C."/>
            <person name="LaButti K."/>
            <person name="Lindquist E.A."/>
            <person name="Lipzen A."/>
            <person name="Lundell T."/>
            <person name="Morin E."/>
            <person name="Murat C."/>
            <person name="Riley R."/>
            <person name="Ohm R."/>
            <person name="Sun H."/>
            <person name="Tunlid A."/>
            <person name="Henrissat B."/>
            <person name="Grigoriev I.V."/>
            <person name="Hibbett D.S."/>
            <person name="Martin F."/>
        </authorList>
    </citation>
    <scope>NUCLEOTIDE SEQUENCE [LARGE SCALE GENOMIC DNA]</scope>
    <source>
        <strain evidence="18">Zn</strain>
    </source>
</reference>
<name>A0A0C3GSK2_OIDMZ</name>
<evidence type="ECO:0000256" key="8">
    <source>
        <dbReference type="ARBA" id="ARBA00022840"/>
    </source>
</evidence>
<evidence type="ECO:0000259" key="15">
    <source>
        <dbReference type="PROSITE" id="PS50102"/>
    </source>
</evidence>
<keyword evidence="9 13" id="KW-0694">RNA-binding</keyword>
<dbReference type="HOGENOM" id="CLU_022096_2_0_1"/>
<evidence type="ECO:0000256" key="4">
    <source>
        <dbReference type="ARBA" id="ARBA00022553"/>
    </source>
</evidence>
<dbReference type="GO" id="GO:0005737">
    <property type="term" value="C:cytoplasm"/>
    <property type="evidence" value="ECO:0007669"/>
    <property type="project" value="UniProtKB-SubCell"/>
</dbReference>
<dbReference type="InterPro" id="IPR034186">
    <property type="entry name" value="PIN4-like_RRM"/>
</dbReference>
<keyword evidence="6" id="KW-0378">Hydrolase</keyword>
<keyword evidence="8" id="KW-0067">ATP-binding</keyword>
<dbReference type="Pfam" id="PF01424">
    <property type="entry name" value="R3H"/>
    <property type="match status" value="1"/>
</dbReference>
<proteinExistence type="predicted"/>
<evidence type="ECO:0000256" key="5">
    <source>
        <dbReference type="ARBA" id="ARBA00022741"/>
    </source>
</evidence>
<dbReference type="InterPro" id="IPR000504">
    <property type="entry name" value="RRM_dom"/>
</dbReference>
<protein>
    <recommendedName>
        <fullName evidence="19">RRM domain-containing protein</fullName>
    </recommendedName>
</protein>
<keyword evidence="3" id="KW-0963">Cytoplasm</keyword>
<dbReference type="InterPro" id="IPR050374">
    <property type="entry name" value="RRT5_SRSF_SR"/>
</dbReference>
<dbReference type="SUPFAM" id="SSF82708">
    <property type="entry name" value="R3H domain"/>
    <property type="match status" value="1"/>
</dbReference>
<evidence type="ECO:0000256" key="13">
    <source>
        <dbReference type="PROSITE-ProRule" id="PRU00176"/>
    </source>
</evidence>
<feature type="compositionally biased region" description="Polar residues" evidence="14">
    <location>
        <begin position="472"/>
        <end position="497"/>
    </location>
</feature>
<dbReference type="GO" id="GO:0004386">
    <property type="term" value="F:helicase activity"/>
    <property type="evidence" value="ECO:0007669"/>
    <property type="project" value="UniProtKB-KW"/>
</dbReference>
<evidence type="ECO:0000256" key="1">
    <source>
        <dbReference type="ARBA" id="ARBA00004123"/>
    </source>
</evidence>
<evidence type="ECO:0000256" key="12">
    <source>
        <dbReference type="ARBA" id="ARBA00062407"/>
    </source>
</evidence>
<dbReference type="GO" id="GO:0016787">
    <property type="term" value="F:hydrolase activity"/>
    <property type="evidence" value="ECO:0007669"/>
    <property type="project" value="UniProtKB-KW"/>
</dbReference>
<evidence type="ECO:0000256" key="10">
    <source>
        <dbReference type="ARBA" id="ARBA00023242"/>
    </source>
</evidence>
<dbReference type="Proteomes" id="UP000054321">
    <property type="component" value="Unassembled WGS sequence"/>
</dbReference>
<keyword evidence="10" id="KW-0539">Nucleus</keyword>
<dbReference type="SMART" id="SM00360">
    <property type="entry name" value="RRM"/>
    <property type="match status" value="1"/>
</dbReference>
<accession>A0A0C3GSK2</accession>
<feature type="compositionally biased region" description="Polar residues" evidence="14">
    <location>
        <begin position="1"/>
        <end position="18"/>
    </location>
</feature>
<dbReference type="InterPro" id="IPR035979">
    <property type="entry name" value="RBD_domain_sf"/>
</dbReference>
<dbReference type="OrthoDB" id="434258at2759"/>
<feature type="compositionally biased region" description="Polar residues" evidence="14">
    <location>
        <begin position="449"/>
        <end position="464"/>
    </location>
</feature>
<dbReference type="GO" id="GO:0003677">
    <property type="term" value="F:DNA binding"/>
    <property type="evidence" value="ECO:0007669"/>
    <property type="project" value="UniProtKB-ARBA"/>
</dbReference>
<dbReference type="EMBL" id="KN832879">
    <property type="protein sequence ID" value="KIM99035.1"/>
    <property type="molecule type" value="Genomic_DNA"/>
</dbReference>
<dbReference type="GO" id="GO:0071014">
    <property type="term" value="C:post-mRNA release spliceosomal complex"/>
    <property type="evidence" value="ECO:0007669"/>
    <property type="project" value="UniProtKB-ARBA"/>
</dbReference>
<feature type="compositionally biased region" description="Basic and acidic residues" evidence="14">
    <location>
        <begin position="238"/>
        <end position="252"/>
    </location>
</feature>
<dbReference type="InterPro" id="IPR036867">
    <property type="entry name" value="R3H_dom_sf"/>
</dbReference>
<dbReference type="InParanoid" id="A0A0C3GSK2"/>
<feature type="domain" description="R3H" evidence="16">
    <location>
        <begin position="301"/>
        <end position="365"/>
    </location>
</feature>
<dbReference type="SMART" id="SM00393">
    <property type="entry name" value="R3H"/>
    <property type="match status" value="1"/>
</dbReference>
<dbReference type="GO" id="GO:0003729">
    <property type="term" value="F:mRNA binding"/>
    <property type="evidence" value="ECO:0007669"/>
    <property type="project" value="TreeGrafter"/>
</dbReference>
<feature type="compositionally biased region" description="Polar residues" evidence="14">
    <location>
        <begin position="584"/>
        <end position="593"/>
    </location>
</feature>
<keyword evidence="7" id="KW-0347">Helicase</keyword>
<keyword evidence="5" id="KW-0547">Nucleotide-binding</keyword>
<dbReference type="Gene3D" id="3.30.70.330">
    <property type="match status" value="1"/>
</dbReference>
<evidence type="ECO:0000256" key="6">
    <source>
        <dbReference type="ARBA" id="ARBA00022801"/>
    </source>
</evidence>
<dbReference type="PANTHER" id="PTHR23003:SF17">
    <property type="entry name" value="RNA-BINDING PROTEIN PIN4"/>
    <property type="match status" value="1"/>
</dbReference>
<dbReference type="SUPFAM" id="SSF54928">
    <property type="entry name" value="RNA-binding domain, RBD"/>
    <property type="match status" value="1"/>
</dbReference>
<organism evidence="17 18">
    <name type="scientific">Oidiodendron maius (strain Zn)</name>
    <dbReference type="NCBI Taxonomy" id="913774"/>
    <lineage>
        <taxon>Eukaryota</taxon>
        <taxon>Fungi</taxon>
        <taxon>Dikarya</taxon>
        <taxon>Ascomycota</taxon>
        <taxon>Pezizomycotina</taxon>
        <taxon>Leotiomycetes</taxon>
        <taxon>Leotiomycetes incertae sedis</taxon>
        <taxon>Myxotrichaceae</taxon>
        <taxon>Oidiodendron</taxon>
    </lineage>
</organism>
<keyword evidence="4" id="KW-0597">Phosphoprotein</keyword>
<reference evidence="17 18" key="1">
    <citation type="submission" date="2014-04" db="EMBL/GenBank/DDBJ databases">
        <authorList>
            <consortium name="DOE Joint Genome Institute"/>
            <person name="Kuo A."/>
            <person name="Martino E."/>
            <person name="Perotto S."/>
            <person name="Kohler A."/>
            <person name="Nagy L.G."/>
            <person name="Floudas D."/>
            <person name="Copeland A."/>
            <person name="Barry K.W."/>
            <person name="Cichocki N."/>
            <person name="Veneault-Fourrey C."/>
            <person name="LaButti K."/>
            <person name="Lindquist E.A."/>
            <person name="Lipzen A."/>
            <person name="Lundell T."/>
            <person name="Morin E."/>
            <person name="Murat C."/>
            <person name="Sun H."/>
            <person name="Tunlid A."/>
            <person name="Henrissat B."/>
            <person name="Grigoriev I.V."/>
            <person name="Hibbett D.S."/>
            <person name="Martin F."/>
            <person name="Nordberg H.P."/>
            <person name="Cantor M.N."/>
            <person name="Hua S.X."/>
        </authorList>
    </citation>
    <scope>NUCLEOTIDE SEQUENCE [LARGE SCALE GENOMIC DNA]</scope>
    <source>
        <strain evidence="17 18">Zn</strain>
    </source>
</reference>
<dbReference type="PROSITE" id="PS50102">
    <property type="entry name" value="RRM"/>
    <property type="match status" value="1"/>
</dbReference>
<feature type="region of interest" description="Disordered" evidence="14">
    <location>
        <begin position="1"/>
        <end position="26"/>
    </location>
</feature>
<dbReference type="Gene3D" id="3.30.1370.50">
    <property type="entry name" value="R3H-like domain"/>
    <property type="match status" value="1"/>
</dbReference>
<feature type="compositionally biased region" description="Polar residues" evidence="14">
    <location>
        <begin position="253"/>
        <end position="290"/>
    </location>
</feature>
<evidence type="ECO:0000256" key="11">
    <source>
        <dbReference type="ARBA" id="ARBA00055199"/>
    </source>
</evidence>
<dbReference type="CDD" id="cd02639">
    <property type="entry name" value="R3H_RRM"/>
    <property type="match status" value="1"/>
</dbReference>
<feature type="compositionally biased region" description="Polar residues" evidence="14">
    <location>
        <begin position="567"/>
        <end position="577"/>
    </location>
</feature>
<comment type="subunit">
    <text evidence="12">Interacts with csx1.</text>
</comment>
<gene>
    <name evidence="17" type="ORF">OIDMADRAFT_56210</name>
</gene>
<feature type="region of interest" description="Disordered" evidence="14">
    <location>
        <begin position="523"/>
        <end position="593"/>
    </location>
</feature>
<keyword evidence="18" id="KW-1185">Reference proteome</keyword>
<dbReference type="InterPro" id="IPR012677">
    <property type="entry name" value="Nucleotide-bd_a/b_plait_sf"/>
</dbReference>
<sequence>MSQQYQEMYQDYSSSRSPGTGRAYPGLTLNRQTSRQFDYATGTLSGLYTAEDHAQRYDPAARFDRMASSTLPSGYPYDAQTWSFGGANPVLGSQGGTARPKPQNRSRLPAPWMEPMAPPMPPLPTMHQMNGYGAPGQIQQSRGSPPTEAEELIPTAIVIKNIPFAVKKEQLVAIMTEMHLPLPYAFNYHFDNGVFRGLAFANFTTPEETQQVIDVMNHLELQGRKLRVEYKKMLPAAERDRIERDKRERRGQLQEQHQPMNQSQLHNQNSVTSLNSNIPATSPSPISQRPGNMLGNVDLNEPVTLGFYTELMLFKGDANRETLIFPTSITPEERRIIHTLAHHMGLEHRSEGQADMRQVQILKSRPTQISPPVPQLQSSFFNESQRRGLNRAATIDFSESRDPNYYSHTLGRQTSGLLDIPGSPGMTGLQNLRAAKSFADLRSYTPSPVPSTASFPAGAAQNQPRYADTYGQGHSTTAASGTPNITPTSAGGLNSSSSRDSDFLLNGIAGLNLGFNTGAPRGSAAGPIGSRPVNGNYEESSRNGTTTAPERQPRGPGSEWAPGFSRPRQNGHVNKSSADLDINSGETSWENRG</sequence>
<evidence type="ECO:0000256" key="7">
    <source>
        <dbReference type="ARBA" id="ARBA00022806"/>
    </source>
</evidence>
<feature type="region of interest" description="Disordered" evidence="14">
    <location>
        <begin position="238"/>
        <end position="293"/>
    </location>
</feature>
<dbReference type="STRING" id="913774.A0A0C3GSK2"/>
<evidence type="ECO:0000256" key="3">
    <source>
        <dbReference type="ARBA" id="ARBA00022490"/>
    </source>
</evidence>
<evidence type="ECO:0000256" key="9">
    <source>
        <dbReference type="ARBA" id="ARBA00022884"/>
    </source>
</evidence>
<comment type="function">
    <text evidence="11">Regulates global gene expression after oxidative stress. Interacts and stabilizes mRNAs and may regulate their transition between different cytoplasmic components after oxidative stress.</text>
</comment>
<comment type="subcellular location">
    <subcellularLocation>
        <location evidence="2">Cytoplasm</location>
    </subcellularLocation>
    <subcellularLocation>
        <location evidence="1">Nucleus</location>
    </subcellularLocation>
</comment>
<dbReference type="CDD" id="cd12253">
    <property type="entry name" value="RRM_PIN4_like"/>
    <property type="match status" value="1"/>
</dbReference>
<dbReference type="GO" id="GO:0005524">
    <property type="term" value="F:ATP binding"/>
    <property type="evidence" value="ECO:0007669"/>
    <property type="project" value="UniProtKB-KW"/>
</dbReference>
<feature type="domain" description="RRM" evidence="15">
    <location>
        <begin position="155"/>
        <end position="233"/>
    </location>
</feature>
<evidence type="ECO:0000256" key="2">
    <source>
        <dbReference type="ARBA" id="ARBA00004496"/>
    </source>
</evidence>
<evidence type="ECO:0008006" key="19">
    <source>
        <dbReference type="Google" id="ProtNLM"/>
    </source>
</evidence>
<dbReference type="FunFam" id="3.30.1370.50:FF:000002">
    <property type="entry name" value="Immunoglobulin mu DNA-binding protein 2"/>
    <property type="match status" value="1"/>
</dbReference>
<evidence type="ECO:0000256" key="14">
    <source>
        <dbReference type="SAM" id="MobiDB-lite"/>
    </source>
</evidence>
<dbReference type="AlphaFoldDB" id="A0A0C3GSK2"/>